<evidence type="ECO:0000313" key="7">
    <source>
        <dbReference type="Proteomes" id="UP000182573"/>
    </source>
</evidence>
<dbReference type="PANTHER" id="PTHR17920">
    <property type="entry name" value="TRANSMEMBRANE AND COILED-COIL DOMAIN-CONTAINING PROTEIN 4 TMCO4"/>
    <property type="match status" value="1"/>
</dbReference>
<name>A0A1H2WZ96_HALVA</name>
<dbReference type="RefSeq" id="WP_004517360.1">
    <property type="nucleotide sequence ID" value="NZ_FNOF01000008.1"/>
</dbReference>
<dbReference type="InterPro" id="IPR029058">
    <property type="entry name" value="AB_hydrolase_fold"/>
</dbReference>
<dbReference type="Gene3D" id="3.40.50.1820">
    <property type="entry name" value="alpha/beta hydrolase"/>
    <property type="match status" value="1"/>
</dbReference>
<keyword evidence="2 5" id="KW-0812">Transmembrane</keyword>
<evidence type="ECO:0008006" key="8">
    <source>
        <dbReference type="Google" id="ProtNLM"/>
    </source>
</evidence>
<evidence type="ECO:0000256" key="5">
    <source>
        <dbReference type="SAM" id="Phobius"/>
    </source>
</evidence>
<dbReference type="STRING" id="28442.SAMN05443574_10842"/>
<dbReference type="GO" id="GO:0016020">
    <property type="term" value="C:membrane"/>
    <property type="evidence" value="ECO:0007669"/>
    <property type="project" value="UniProtKB-SubCell"/>
</dbReference>
<dbReference type="EMBL" id="FNOF01000008">
    <property type="protein sequence ID" value="SDW85993.1"/>
    <property type="molecule type" value="Genomic_DNA"/>
</dbReference>
<gene>
    <name evidence="6" type="ORF">SAMN05443574_10842</name>
</gene>
<protein>
    <recommendedName>
        <fullName evidence="8">DUF726 domain-containing protein</fullName>
    </recommendedName>
</protein>
<dbReference type="PANTHER" id="PTHR17920:SF3">
    <property type="entry name" value="TRANSMEMBRANE AND COILED-COIL DOMAIN-CONTAINING PROTEIN 4"/>
    <property type="match status" value="1"/>
</dbReference>
<proteinExistence type="predicted"/>
<dbReference type="Pfam" id="PF05277">
    <property type="entry name" value="DUF726"/>
    <property type="match status" value="1"/>
</dbReference>
<evidence type="ECO:0000256" key="1">
    <source>
        <dbReference type="ARBA" id="ARBA00004141"/>
    </source>
</evidence>
<dbReference type="AlphaFoldDB" id="A0A1H2WZ96"/>
<dbReference type="SUPFAM" id="SSF53474">
    <property type="entry name" value="alpha/beta-Hydrolases"/>
    <property type="match status" value="1"/>
</dbReference>
<evidence type="ECO:0000313" key="6">
    <source>
        <dbReference type="EMBL" id="SDW85993.1"/>
    </source>
</evidence>
<evidence type="ECO:0000256" key="4">
    <source>
        <dbReference type="ARBA" id="ARBA00023136"/>
    </source>
</evidence>
<evidence type="ECO:0000256" key="2">
    <source>
        <dbReference type="ARBA" id="ARBA00022692"/>
    </source>
</evidence>
<keyword evidence="4 5" id="KW-0472">Membrane</keyword>
<sequence length="281" mass="29527">MDSQNGVTRRRLLIALGSGLGLLGGGAAYVYFSLQGDSGGYSAPDAQPVVTTRGLLDTADEPAFKTGGTWSFGDASAVFLFVHGFSTDAETARDNAYTAQVALDGTWSAPVVAHSWDSDVDWEQAKANAEANSRPLAQWLVEWAETDGRPVHLLAHSLGARVTGETLRVLAGQGATDALASVSLLGGAIPYNSVVQGGRYGDAIGTVDAPVSNFYSQNDKVLSWIYRASDQTHAVGHAGTRDAGTLPDGYQDVNISDLVADHYSYFEPGEGCLARVGAEIE</sequence>
<keyword evidence="3 5" id="KW-1133">Transmembrane helix</keyword>
<evidence type="ECO:0000256" key="3">
    <source>
        <dbReference type="ARBA" id="ARBA00022989"/>
    </source>
</evidence>
<accession>A0A1H2WZ96</accession>
<organism evidence="6 7">
    <name type="scientific">Haloarcula vallismortis</name>
    <name type="common">Halobacterium vallismortis</name>
    <dbReference type="NCBI Taxonomy" id="28442"/>
    <lineage>
        <taxon>Archaea</taxon>
        <taxon>Methanobacteriati</taxon>
        <taxon>Methanobacteriota</taxon>
        <taxon>Stenosarchaea group</taxon>
        <taxon>Halobacteria</taxon>
        <taxon>Halobacteriales</taxon>
        <taxon>Haloarculaceae</taxon>
        <taxon>Haloarcula</taxon>
    </lineage>
</organism>
<dbReference type="Proteomes" id="UP000182573">
    <property type="component" value="Unassembled WGS sequence"/>
</dbReference>
<comment type="subcellular location">
    <subcellularLocation>
        <location evidence="1">Membrane</location>
        <topology evidence="1">Multi-pass membrane protein</topology>
    </subcellularLocation>
</comment>
<reference evidence="6 7" key="1">
    <citation type="submission" date="2016-10" db="EMBL/GenBank/DDBJ databases">
        <authorList>
            <person name="de Groot N.N."/>
        </authorList>
    </citation>
    <scope>NUCLEOTIDE SEQUENCE [LARGE SCALE GENOMIC DNA]</scope>
    <source>
        <strain evidence="6 7">DSM 3756</strain>
    </source>
</reference>
<dbReference type="InterPro" id="IPR007941">
    <property type="entry name" value="DUF726"/>
</dbReference>
<feature type="transmembrane region" description="Helical" evidence="5">
    <location>
        <begin position="12"/>
        <end position="32"/>
    </location>
</feature>